<name>A0A0G0UE51_9BACT</name>
<dbReference type="InterPro" id="IPR012337">
    <property type="entry name" value="RNaseH-like_sf"/>
</dbReference>
<feature type="domain" description="RNase H type-1" evidence="1">
    <location>
        <begin position="1"/>
        <end position="132"/>
    </location>
</feature>
<dbReference type="GO" id="GO:0003676">
    <property type="term" value="F:nucleic acid binding"/>
    <property type="evidence" value="ECO:0007669"/>
    <property type="project" value="InterPro"/>
</dbReference>
<evidence type="ECO:0000259" key="1">
    <source>
        <dbReference type="PROSITE" id="PS50879"/>
    </source>
</evidence>
<dbReference type="Proteomes" id="UP000033858">
    <property type="component" value="Unassembled WGS sequence"/>
</dbReference>
<dbReference type="PANTHER" id="PTHR48475:SF1">
    <property type="entry name" value="RNASE H TYPE-1 DOMAIN-CONTAINING PROTEIN"/>
    <property type="match status" value="1"/>
</dbReference>
<comment type="caution">
    <text evidence="2">The sequence shown here is derived from an EMBL/GenBank/DDBJ whole genome shotgun (WGS) entry which is preliminary data.</text>
</comment>
<dbReference type="GO" id="GO:0004523">
    <property type="term" value="F:RNA-DNA hybrid ribonuclease activity"/>
    <property type="evidence" value="ECO:0007669"/>
    <property type="project" value="InterPro"/>
</dbReference>
<evidence type="ECO:0000313" key="2">
    <source>
        <dbReference type="EMBL" id="KKR87178.1"/>
    </source>
</evidence>
<organism evidence="2 3">
    <name type="scientific">Candidatus Woesebacteria bacterium GW2011_GWB1_41_10</name>
    <dbReference type="NCBI Taxonomy" id="1618577"/>
    <lineage>
        <taxon>Bacteria</taxon>
        <taxon>Candidatus Woeseibacteriota</taxon>
    </lineage>
</organism>
<dbReference type="PROSITE" id="PS50879">
    <property type="entry name" value="RNASE_H_1"/>
    <property type="match status" value="1"/>
</dbReference>
<dbReference type="CDD" id="cd09279">
    <property type="entry name" value="RNase_HI_like"/>
    <property type="match status" value="1"/>
</dbReference>
<dbReference type="AlphaFoldDB" id="A0A0G0UE51"/>
<evidence type="ECO:0000313" key="3">
    <source>
        <dbReference type="Proteomes" id="UP000033858"/>
    </source>
</evidence>
<reference evidence="2 3" key="1">
    <citation type="journal article" date="2015" name="Nature">
        <title>rRNA introns, odd ribosomes, and small enigmatic genomes across a large radiation of phyla.</title>
        <authorList>
            <person name="Brown C.T."/>
            <person name="Hug L.A."/>
            <person name="Thomas B.C."/>
            <person name="Sharon I."/>
            <person name="Castelle C.J."/>
            <person name="Singh A."/>
            <person name="Wilkins M.J."/>
            <person name="Williams K.H."/>
            <person name="Banfield J.F."/>
        </authorList>
    </citation>
    <scope>NUCLEOTIDE SEQUENCE [LARGE SCALE GENOMIC DNA]</scope>
</reference>
<dbReference type="Gene3D" id="3.30.420.10">
    <property type="entry name" value="Ribonuclease H-like superfamily/Ribonuclease H"/>
    <property type="match status" value="1"/>
</dbReference>
<dbReference type="PANTHER" id="PTHR48475">
    <property type="entry name" value="RIBONUCLEASE H"/>
    <property type="match status" value="1"/>
</dbReference>
<proteinExistence type="predicted"/>
<sequence length="135" mass="15163">MDIYSDGGARGNPGPAASAFIVLDDGNVIYKDSKFLGKATNNVAEYQGVLLALAWLVNSSIQYPVSSIQFFMDSELIVHQINGHYKVKDKKLKELFLEVQAFLKKIQPKIIFKNIPRTKNKLADFLVNKTLDERS</sequence>
<dbReference type="EMBL" id="LCAE01000007">
    <property type="protein sequence ID" value="KKR87178.1"/>
    <property type="molecule type" value="Genomic_DNA"/>
</dbReference>
<protein>
    <submittedName>
        <fullName evidence="2">Ribonuclease HI</fullName>
    </submittedName>
</protein>
<accession>A0A0G0UE51</accession>
<dbReference type="SUPFAM" id="SSF53098">
    <property type="entry name" value="Ribonuclease H-like"/>
    <property type="match status" value="1"/>
</dbReference>
<dbReference type="InterPro" id="IPR036397">
    <property type="entry name" value="RNaseH_sf"/>
</dbReference>
<dbReference type="InterPro" id="IPR002156">
    <property type="entry name" value="RNaseH_domain"/>
</dbReference>
<dbReference type="Pfam" id="PF13456">
    <property type="entry name" value="RVT_3"/>
    <property type="match status" value="1"/>
</dbReference>
<gene>
    <name evidence="2" type="ORF">UU32_C0007G0010</name>
</gene>